<keyword evidence="2" id="KW-0285">Flavoprotein</keyword>
<comment type="caution">
    <text evidence="5">The sequence shown here is derived from an EMBL/GenBank/DDBJ whole genome shotgun (WGS) entry which is preliminary data.</text>
</comment>
<evidence type="ECO:0000256" key="3">
    <source>
        <dbReference type="ARBA" id="ARBA00022827"/>
    </source>
</evidence>
<dbReference type="SUPFAM" id="SSF51905">
    <property type="entry name" value="FAD/NAD(P)-binding domain"/>
    <property type="match status" value="1"/>
</dbReference>
<dbReference type="Pfam" id="PF21274">
    <property type="entry name" value="Rng_hyd_C"/>
    <property type="match status" value="1"/>
</dbReference>
<dbReference type="PANTHER" id="PTHR43004:SF19">
    <property type="entry name" value="BINDING MONOOXYGENASE, PUTATIVE (JCVI)-RELATED"/>
    <property type="match status" value="1"/>
</dbReference>
<evidence type="ECO:0000259" key="4">
    <source>
        <dbReference type="Pfam" id="PF01494"/>
    </source>
</evidence>
<organism evidence="5 6">
    <name type="scientific">Streptomyces malaysiense</name>
    <dbReference type="NCBI Taxonomy" id="1428626"/>
    <lineage>
        <taxon>Bacteria</taxon>
        <taxon>Bacillati</taxon>
        <taxon>Actinomycetota</taxon>
        <taxon>Actinomycetes</taxon>
        <taxon>Kitasatosporales</taxon>
        <taxon>Streptomycetaceae</taxon>
        <taxon>Streptomyces</taxon>
    </lineage>
</organism>
<dbReference type="GO" id="GO:0016709">
    <property type="term" value="F:oxidoreductase activity, acting on paired donors, with incorporation or reduction of molecular oxygen, NAD(P)H as one donor, and incorporation of one atom of oxygen"/>
    <property type="evidence" value="ECO:0007669"/>
    <property type="project" value="UniProtKB-ARBA"/>
</dbReference>
<protein>
    <submittedName>
        <fullName evidence="5">FAD-dependent oxidoreductase</fullName>
    </submittedName>
</protein>
<dbReference type="InterPro" id="IPR050641">
    <property type="entry name" value="RIFMO-like"/>
</dbReference>
<dbReference type="Gene3D" id="3.30.70.2450">
    <property type="match status" value="1"/>
</dbReference>
<dbReference type="EMBL" id="LBDA02000012">
    <property type="protein sequence ID" value="OIK28232.1"/>
    <property type="molecule type" value="Genomic_DNA"/>
</dbReference>
<comment type="cofactor">
    <cofactor evidence="1">
        <name>FAD</name>
        <dbReference type="ChEBI" id="CHEBI:57692"/>
    </cofactor>
</comment>
<dbReference type="Gene3D" id="3.40.30.120">
    <property type="match status" value="1"/>
</dbReference>
<evidence type="ECO:0000256" key="2">
    <source>
        <dbReference type="ARBA" id="ARBA00022630"/>
    </source>
</evidence>
<evidence type="ECO:0000256" key="1">
    <source>
        <dbReference type="ARBA" id="ARBA00001974"/>
    </source>
</evidence>
<keyword evidence="3" id="KW-0274">FAD</keyword>
<accession>A0A1J4Q822</accession>
<dbReference type="RefSeq" id="WP_046420046.1">
    <property type="nucleotide sequence ID" value="NZ_LBDA02000012.1"/>
</dbReference>
<feature type="domain" description="FAD-binding" evidence="4">
    <location>
        <begin position="2"/>
        <end position="335"/>
    </location>
</feature>
<evidence type="ECO:0000313" key="6">
    <source>
        <dbReference type="Proteomes" id="UP000034838"/>
    </source>
</evidence>
<dbReference type="Gene3D" id="3.50.50.60">
    <property type="entry name" value="FAD/NAD(P)-binding domain"/>
    <property type="match status" value="1"/>
</dbReference>
<evidence type="ECO:0000313" key="5">
    <source>
        <dbReference type="EMBL" id="OIK28232.1"/>
    </source>
</evidence>
<keyword evidence="6" id="KW-1185">Reference proteome</keyword>
<dbReference type="NCBIfam" id="NF033145">
    <property type="entry name" value="rif_monoox"/>
    <property type="match status" value="1"/>
</dbReference>
<name>A0A1J4Q822_9ACTN</name>
<gene>
    <name evidence="5" type="ORF">VT52_006010</name>
</gene>
<dbReference type="InterPro" id="IPR002938">
    <property type="entry name" value="FAD-bd"/>
</dbReference>
<reference evidence="5" key="1">
    <citation type="submission" date="2016-10" db="EMBL/GenBank/DDBJ databases">
        <title>Genome sequence of Streptomyces malaysiense MUSC 136.</title>
        <authorList>
            <person name="Lee L.-H."/>
            <person name="Ser H.-L."/>
        </authorList>
    </citation>
    <scope>NUCLEOTIDE SEQUENCE [LARGE SCALE GENOMIC DNA]</scope>
    <source>
        <strain evidence="5">MUSC 136</strain>
    </source>
</reference>
<dbReference type="PRINTS" id="PR00420">
    <property type="entry name" value="RNGMNOXGNASE"/>
</dbReference>
<dbReference type="InterPro" id="IPR036188">
    <property type="entry name" value="FAD/NAD-bd_sf"/>
</dbReference>
<proteinExistence type="predicted"/>
<dbReference type="Proteomes" id="UP000034838">
    <property type="component" value="Unassembled WGS sequence"/>
</dbReference>
<dbReference type="OrthoDB" id="8670884at2"/>
<dbReference type="Pfam" id="PF01494">
    <property type="entry name" value="FAD_binding_3"/>
    <property type="match status" value="1"/>
</dbReference>
<dbReference type="AlphaFoldDB" id="A0A1J4Q822"/>
<dbReference type="GO" id="GO:0071949">
    <property type="term" value="F:FAD binding"/>
    <property type="evidence" value="ECO:0007669"/>
    <property type="project" value="InterPro"/>
</dbReference>
<sequence length="477" mass="51942">MIDVIITGGGPTGLMLAAELRLHGVRTVVLEKETEPTRVVRALGLHARSIEVLDQRGLLERFLAQGRKYPLGGFFAGIRKPSPTGLDTAHGYVLGIPQPVTDRLLAEHAARLGAEVRRGAELVGLGQDEDGVSVELADGTRLRSRYLVGCDGGRSTVRKLLGVAFPGEPSRTDTLLGEARLTASPEEVDAVVTEVRATQVRFGVGPLDDGVYRFVVPADGVAEDRTAQPTLDEVRLRLRAVAGTDFGIHAPRWLSRFGDGTRQAERYRVGRVLLAGDAAHVHPPMGGQGLNLGLQDAFNLGWKLAAEIAGWAPEGLLDTYERERHPVAADVLDNTRAQMELVSLEPGARAVRRLLSELMDFEEVNRRLTEKIIATGIRYDFGDGPELLGRRLPDMPLKQGRLYELLHRGRGLLLDRTGRLSVTGWADRIDHVVDGSDELDVPAVLLRPDGHVAWAGEDPSGLAERLPRWFGAPVPSR</sequence>
<dbReference type="PANTHER" id="PTHR43004">
    <property type="entry name" value="TRK SYSTEM POTASSIUM UPTAKE PROTEIN"/>
    <property type="match status" value="1"/>
</dbReference>